<organism evidence="1">
    <name type="scientific">Sulfurisphaera javensis</name>
    <dbReference type="NCBI Taxonomy" id="2049879"/>
    <lineage>
        <taxon>Archaea</taxon>
        <taxon>Thermoproteota</taxon>
        <taxon>Thermoprotei</taxon>
        <taxon>Sulfolobales</taxon>
        <taxon>Sulfolobaceae</taxon>
        <taxon>Sulfurisphaera</taxon>
    </lineage>
</organism>
<name>A0AAT9GSU0_9CREN</name>
<dbReference type="RefSeq" id="WP_369609519.1">
    <property type="nucleotide sequence ID" value="NZ_AP031322.1"/>
</dbReference>
<evidence type="ECO:0000313" key="1">
    <source>
        <dbReference type="EMBL" id="BFH73967.1"/>
    </source>
</evidence>
<proteinExistence type="predicted"/>
<sequence length="103" mass="12176">MNSHVYLAKHLLELSKNSSDNIIKLQALLRCVEELAIYKYKIDDSMENYQKITINFIKNDKELYDLYSIVLDLIFYYLLGGENINVSEIEEKINEKINQIKEI</sequence>
<dbReference type="AlphaFoldDB" id="A0AAT9GSU0"/>
<dbReference type="KEGG" id="sjv:SJAV_19110"/>
<accession>A0AAT9GSU0</accession>
<reference evidence="1" key="1">
    <citation type="submission" date="2024-03" db="EMBL/GenBank/DDBJ databases">
        <title>Complete genome sequence of Sulfurisphaera javensis strain KD-1.</title>
        <authorList>
            <person name="Sakai H."/>
            <person name="Nur N."/>
            <person name="Suwanto A."/>
            <person name="Kurosawa N."/>
        </authorList>
    </citation>
    <scope>NUCLEOTIDE SEQUENCE</scope>
    <source>
        <strain evidence="1">KD-1</strain>
    </source>
</reference>
<gene>
    <name evidence="1" type="ORF">SJAV_19110</name>
</gene>
<dbReference type="EMBL" id="AP031322">
    <property type="protein sequence ID" value="BFH73967.1"/>
    <property type="molecule type" value="Genomic_DNA"/>
</dbReference>
<protein>
    <submittedName>
        <fullName evidence="1">Uncharacterized protein</fullName>
    </submittedName>
</protein>
<dbReference type="GeneID" id="92354863"/>